<organism evidence="1 2">
    <name type="scientific">Kineosporia succinea</name>
    <dbReference type="NCBI Taxonomy" id="84632"/>
    <lineage>
        <taxon>Bacteria</taxon>
        <taxon>Bacillati</taxon>
        <taxon>Actinomycetota</taxon>
        <taxon>Actinomycetes</taxon>
        <taxon>Kineosporiales</taxon>
        <taxon>Kineosporiaceae</taxon>
        <taxon>Kineosporia</taxon>
    </lineage>
</organism>
<evidence type="ECO:0008006" key="3">
    <source>
        <dbReference type="Google" id="ProtNLM"/>
    </source>
</evidence>
<accession>A0ABT9P803</accession>
<dbReference type="RefSeq" id="WP_307246410.1">
    <property type="nucleotide sequence ID" value="NZ_JAUSQZ010000001.1"/>
</dbReference>
<evidence type="ECO:0000313" key="1">
    <source>
        <dbReference type="EMBL" id="MDP9828829.1"/>
    </source>
</evidence>
<name>A0ABT9P803_9ACTN</name>
<comment type="caution">
    <text evidence="1">The sequence shown here is derived from an EMBL/GenBank/DDBJ whole genome shotgun (WGS) entry which is preliminary data.</text>
</comment>
<reference evidence="1 2" key="1">
    <citation type="submission" date="2023-07" db="EMBL/GenBank/DDBJ databases">
        <title>Sequencing the genomes of 1000 actinobacteria strains.</title>
        <authorList>
            <person name="Klenk H.-P."/>
        </authorList>
    </citation>
    <scope>NUCLEOTIDE SEQUENCE [LARGE SCALE GENOMIC DNA]</scope>
    <source>
        <strain evidence="1 2">DSM 44388</strain>
    </source>
</reference>
<evidence type="ECO:0000313" key="2">
    <source>
        <dbReference type="Proteomes" id="UP001235712"/>
    </source>
</evidence>
<dbReference type="Proteomes" id="UP001235712">
    <property type="component" value="Unassembled WGS sequence"/>
</dbReference>
<protein>
    <recommendedName>
        <fullName evidence="3">FAD-binding protein</fullName>
    </recommendedName>
</protein>
<dbReference type="EMBL" id="JAUSQZ010000001">
    <property type="protein sequence ID" value="MDP9828829.1"/>
    <property type="molecule type" value="Genomic_DNA"/>
</dbReference>
<proteinExistence type="predicted"/>
<keyword evidence="2" id="KW-1185">Reference proteome</keyword>
<sequence>MTHRSLSSTTVTLEMTQVAALEEHLRRRRHAPVTAGGLRLRTLPEKAVLQSVTAGGPPSYPFVYGHFRMPGGETRFDVELHTEQLLRLCDRMGLRQHWGLR</sequence>
<gene>
    <name evidence="1" type="ORF">J2S57_004578</name>
</gene>